<accession>A0A8A1M2E4</accession>
<reference evidence="1" key="1">
    <citation type="submission" date="2021-01" db="EMBL/GenBank/DDBJ databases">
        <title>Chromosome-level genome assembly of a human fungal pathogen reveals clustering of transcriptionally co-regulated genes.</title>
        <authorList>
            <person name="Voorhies M."/>
            <person name="Cohen S."/>
            <person name="Shea T.P."/>
            <person name="Petrus S."/>
            <person name="Munoz J.F."/>
            <person name="Poplawski S."/>
            <person name="Goldman W.E."/>
            <person name="Michael T."/>
            <person name="Cuomo C.A."/>
            <person name="Sil A."/>
            <person name="Beyhan S."/>
        </authorList>
    </citation>
    <scope>NUCLEOTIDE SEQUENCE</scope>
    <source>
        <strain evidence="1">WU24</strain>
    </source>
</reference>
<protein>
    <submittedName>
        <fullName evidence="1">Uncharacterized protein</fullName>
    </submittedName>
</protein>
<organism evidence="1 2">
    <name type="scientific">Ajellomyces capsulatus</name>
    <name type="common">Darling's disease fungus</name>
    <name type="synonym">Histoplasma capsulatum</name>
    <dbReference type="NCBI Taxonomy" id="5037"/>
    <lineage>
        <taxon>Eukaryota</taxon>
        <taxon>Fungi</taxon>
        <taxon>Dikarya</taxon>
        <taxon>Ascomycota</taxon>
        <taxon>Pezizomycotina</taxon>
        <taxon>Eurotiomycetes</taxon>
        <taxon>Eurotiomycetidae</taxon>
        <taxon>Onygenales</taxon>
        <taxon>Ajellomycetaceae</taxon>
        <taxon>Histoplasma</taxon>
    </lineage>
</organism>
<sequence length="109" mass="12522">MQDELKVKISSGEAAKFMEFDYHRRMTTERFSTKGELMTNLLPRVEISRDVTSKPEPNPFWRALTKNYSTGSGHISREIWKCSRTTATRIVGQKFQNKPSLAQQMAPAL</sequence>
<name>A0A8A1M2E4_AJECA</name>
<evidence type="ECO:0000313" key="2">
    <source>
        <dbReference type="Proteomes" id="UP000663671"/>
    </source>
</evidence>
<proteinExistence type="predicted"/>
<dbReference type="EMBL" id="CP069110">
    <property type="protein sequence ID" value="QSS60171.1"/>
    <property type="molecule type" value="Genomic_DNA"/>
</dbReference>
<evidence type="ECO:0000313" key="1">
    <source>
        <dbReference type="EMBL" id="QSS60171.1"/>
    </source>
</evidence>
<gene>
    <name evidence="1" type="ORF">I7I51_04968</name>
</gene>
<dbReference type="AlphaFoldDB" id="A0A8A1M2E4"/>
<dbReference type="VEuPathDB" id="FungiDB:I7I51_04968"/>
<dbReference type="Proteomes" id="UP000663671">
    <property type="component" value="Chromosome 4"/>
</dbReference>